<reference evidence="2" key="1">
    <citation type="journal article" date="2022" name="Mol. Ecol. Resour.">
        <title>The genomes of chicory, endive, great burdock and yacon provide insights into Asteraceae palaeo-polyploidization history and plant inulin production.</title>
        <authorList>
            <person name="Fan W."/>
            <person name="Wang S."/>
            <person name="Wang H."/>
            <person name="Wang A."/>
            <person name="Jiang F."/>
            <person name="Liu H."/>
            <person name="Zhao H."/>
            <person name="Xu D."/>
            <person name="Zhang Y."/>
        </authorList>
    </citation>
    <scope>NUCLEOTIDE SEQUENCE [LARGE SCALE GENOMIC DNA]</scope>
    <source>
        <strain evidence="2">cv. Niubang</strain>
    </source>
</reference>
<dbReference type="EMBL" id="CM042049">
    <property type="protein sequence ID" value="KAI3746906.1"/>
    <property type="molecule type" value="Genomic_DNA"/>
</dbReference>
<organism evidence="1 2">
    <name type="scientific">Arctium lappa</name>
    <name type="common">Greater burdock</name>
    <name type="synonym">Lappa major</name>
    <dbReference type="NCBI Taxonomy" id="4217"/>
    <lineage>
        <taxon>Eukaryota</taxon>
        <taxon>Viridiplantae</taxon>
        <taxon>Streptophyta</taxon>
        <taxon>Embryophyta</taxon>
        <taxon>Tracheophyta</taxon>
        <taxon>Spermatophyta</taxon>
        <taxon>Magnoliopsida</taxon>
        <taxon>eudicotyledons</taxon>
        <taxon>Gunneridae</taxon>
        <taxon>Pentapetalae</taxon>
        <taxon>asterids</taxon>
        <taxon>campanulids</taxon>
        <taxon>Asterales</taxon>
        <taxon>Asteraceae</taxon>
        <taxon>Carduoideae</taxon>
        <taxon>Cardueae</taxon>
        <taxon>Arctiinae</taxon>
        <taxon>Arctium</taxon>
    </lineage>
</organism>
<evidence type="ECO:0000313" key="1">
    <source>
        <dbReference type="EMBL" id="KAI3746906.1"/>
    </source>
</evidence>
<keyword evidence="2" id="KW-1185">Reference proteome</keyword>
<protein>
    <submittedName>
        <fullName evidence="1">Uncharacterized protein</fullName>
    </submittedName>
</protein>
<gene>
    <name evidence="1" type="ORF">L6452_09348</name>
</gene>
<comment type="caution">
    <text evidence="1">The sequence shown here is derived from an EMBL/GenBank/DDBJ whole genome shotgun (WGS) entry which is preliminary data.</text>
</comment>
<name>A0ACB9DKY6_ARCLA</name>
<sequence length="318" mass="34265">MGATDNSKLAKKMDSEEAQNNGNKFQDGTLKFVVGADKKANSRKVSERGANKFGKLNGVDFVFSANMNNGVMNSNSSNVGHEYRPSEIVGGSGIDGFMKVNSNTTKVDSHLVNSMSGLNLGTRGPDFVTDLNFKKAESSFKGNRKINDEMDSLKSQSTGSCDYLKKLDNNEDFVPDSNIGFVFGSNLGNAFGDNPLSKVADEMKTSNIHDPSKVNVMDKINHSAANKIDEVNKAPAFEEKGKSDTVTKVYSFNKPEISIGSDGGVPNEPVNQKEKNSDGGHFYSYQLKTEAESIKDTFPSASSFSTTGLGFVLNAHSS</sequence>
<dbReference type="Proteomes" id="UP001055879">
    <property type="component" value="Linkage Group LG03"/>
</dbReference>
<evidence type="ECO:0000313" key="2">
    <source>
        <dbReference type="Proteomes" id="UP001055879"/>
    </source>
</evidence>
<accession>A0ACB9DKY6</accession>
<proteinExistence type="predicted"/>
<reference evidence="1 2" key="2">
    <citation type="journal article" date="2022" name="Mol. Ecol. Resour.">
        <title>The genomes of chicory, endive, great burdock and yacon provide insights into Asteraceae paleo-polyploidization history and plant inulin production.</title>
        <authorList>
            <person name="Fan W."/>
            <person name="Wang S."/>
            <person name="Wang H."/>
            <person name="Wang A."/>
            <person name="Jiang F."/>
            <person name="Liu H."/>
            <person name="Zhao H."/>
            <person name="Xu D."/>
            <person name="Zhang Y."/>
        </authorList>
    </citation>
    <scope>NUCLEOTIDE SEQUENCE [LARGE SCALE GENOMIC DNA]</scope>
    <source>
        <strain evidence="2">cv. Niubang</strain>
    </source>
</reference>